<dbReference type="Pfam" id="PF00202">
    <property type="entry name" value="Aminotran_3"/>
    <property type="match status" value="1"/>
</dbReference>
<dbReference type="PIRSF" id="PIRSF000521">
    <property type="entry name" value="Transaminase_4ab_Lys_Orn"/>
    <property type="match status" value="1"/>
</dbReference>
<dbReference type="GO" id="GO:0030170">
    <property type="term" value="F:pyridoxal phosphate binding"/>
    <property type="evidence" value="ECO:0007669"/>
    <property type="project" value="InterPro"/>
</dbReference>
<dbReference type="PANTHER" id="PTHR11986">
    <property type="entry name" value="AMINOTRANSFERASE CLASS III"/>
    <property type="match status" value="1"/>
</dbReference>
<dbReference type="PROSITE" id="PS00600">
    <property type="entry name" value="AA_TRANSFER_CLASS_3"/>
    <property type="match status" value="1"/>
</dbReference>
<evidence type="ECO:0000313" key="7">
    <source>
        <dbReference type="Proteomes" id="UP000244948"/>
    </source>
</evidence>
<comment type="similarity">
    <text evidence="2 5">Belongs to the class-III pyridoxal-phosphate-dependent aminotransferase family.</text>
</comment>
<evidence type="ECO:0000256" key="1">
    <source>
        <dbReference type="ARBA" id="ARBA00001933"/>
    </source>
</evidence>
<organism evidence="6 7">
    <name type="scientific">Ignatzschineria indica</name>
    <dbReference type="NCBI Taxonomy" id="472583"/>
    <lineage>
        <taxon>Bacteria</taxon>
        <taxon>Pseudomonadati</taxon>
        <taxon>Pseudomonadota</taxon>
        <taxon>Gammaproteobacteria</taxon>
        <taxon>Cardiobacteriales</taxon>
        <taxon>Ignatzschineriaceae</taxon>
        <taxon>Ignatzschineria</taxon>
    </lineage>
</organism>
<dbReference type="GO" id="GO:0008483">
    <property type="term" value="F:transaminase activity"/>
    <property type="evidence" value="ECO:0007669"/>
    <property type="project" value="UniProtKB-KW"/>
</dbReference>
<dbReference type="Gene3D" id="3.40.640.10">
    <property type="entry name" value="Type I PLP-dependent aspartate aminotransferase-like (Major domain)"/>
    <property type="match status" value="1"/>
</dbReference>
<dbReference type="CDD" id="cd00610">
    <property type="entry name" value="OAT_like"/>
    <property type="match status" value="1"/>
</dbReference>
<sequence>MKVTSALSIIHPITVSHGKNATVWDTEGKEYIDFIGGIGVLNLGHCHPKIVSAITDQAQKLTHSAYNAVPHQLYKDLLTALSEFIPTKTPFFGMLTNSGAESTENALKIARMNTGRLVSIAFDGGFHGRTLAALNLNGKVLPYKKSLGPLPGPVYHLPFPSPDNTVTSQMAIEALERLINVEIDVNDISSIFVEPVQGEGGFQVLDRDFAHYLREFCDKHGIVYVFDEIQSGFGRTGMPFAFQHLEVEPDIILLAKSIAGGLPLGAVMGKQRLMENLPPGSLGGTFSGNTIACAAALATIEILSDHETLKKWGEGYESMVKEIHAQWISEGLSCVGELTGIGAMIGIPLIKQNGEPDPDMLTKLLPMARERGLLLMPSGKNRNIIRLLAPLTISSEQLRAGLVILGECLFTIMNLQVE</sequence>
<dbReference type="EMBL" id="QEWR01000003">
    <property type="protein sequence ID" value="PWD83095.1"/>
    <property type="molecule type" value="Genomic_DNA"/>
</dbReference>
<comment type="cofactor">
    <cofactor evidence="1">
        <name>pyridoxal 5'-phosphate</name>
        <dbReference type="ChEBI" id="CHEBI:597326"/>
    </cofactor>
</comment>
<protein>
    <submittedName>
        <fullName evidence="6">4-aminobutyrate aminotransferase</fullName>
    </submittedName>
</protein>
<keyword evidence="3 6" id="KW-0032">Aminotransferase</keyword>
<dbReference type="InterPro" id="IPR015424">
    <property type="entry name" value="PyrdxlP-dep_Trfase"/>
</dbReference>
<evidence type="ECO:0000256" key="4">
    <source>
        <dbReference type="ARBA" id="ARBA00022898"/>
    </source>
</evidence>
<dbReference type="Gene3D" id="3.90.1150.10">
    <property type="entry name" value="Aspartate Aminotransferase, domain 1"/>
    <property type="match status" value="1"/>
</dbReference>
<keyword evidence="7" id="KW-1185">Reference proteome</keyword>
<dbReference type="InterPro" id="IPR049704">
    <property type="entry name" value="Aminotrans_3_PPA_site"/>
</dbReference>
<dbReference type="GO" id="GO:0042802">
    <property type="term" value="F:identical protein binding"/>
    <property type="evidence" value="ECO:0007669"/>
    <property type="project" value="TreeGrafter"/>
</dbReference>
<dbReference type="FunFam" id="3.40.640.10:FF:000004">
    <property type="entry name" value="Acetylornithine aminotransferase"/>
    <property type="match status" value="1"/>
</dbReference>
<gene>
    <name evidence="6" type="ORF">DC082_06640</name>
</gene>
<dbReference type="InterPro" id="IPR050103">
    <property type="entry name" value="Class-III_PLP-dep_AT"/>
</dbReference>
<evidence type="ECO:0000256" key="2">
    <source>
        <dbReference type="ARBA" id="ARBA00008954"/>
    </source>
</evidence>
<evidence type="ECO:0000313" key="6">
    <source>
        <dbReference type="EMBL" id="PWD83095.1"/>
    </source>
</evidence>
<dbReference type="RefSeq" id="WP_109236309.1">
    <property type="nucleotide sequence ID" value="NZ_BMXZ01000002.1"/>
</dbReference>
<accession>A0A2U2AJT3</accession>
<name>A0A2U2AJT3_9GAMM</name>
<evidence type="ECO:0000256" key="5">
    <source>
        <dbReference type="RuleBase" id="RU003560"/>
    </source>
</evidence>
<comment type="caution">
    <text evidence="6">The sequence shown here is derived from an EMBL/GenBank/DDBJ whole genome shotgun (WGS) entry which is preliminary data.</text>
</comment>
<evidence type="ECO:0000256" key="3">
    <source>
        <dbReference type="ARBA" id="ARBA00022576"/>
    </source>
</evidence>
<dbReference type="SUPFAM" id="SSF53383">
    <property type="entry name" value="PLP-dependent transferases"/>
    <property type="match status" value="1"/>
</dbReference>
<dbReference type="PANTHER" id="PTHR11986:SF58">
    <property type="entry name" value="LEUCINE_METHIONINE RACEMASE"/>
    <property type="match status" value="1"/>
</dbReference>
<dbReference type="AlphaFoldDB" id="A0A2U2AJT3"/>
<reference evidence="6 7" key="1">
    <citation type="journal article" date="2018" name="Genome Announc.">
        <title>Ignatzschineria cameli sp. nov., isolated from necrotic foot tissue of dromedaries (Camelus dromedarius) and associated maggots (Wohlfahrtia species) in Dubai.</title>
        <authorList>
            <person name="Tsang C.C."/>
            <person name="Tang J.Y."/>
            <person name="Fong J.Y."/>
            <person name="Kinne J."/>
            <person name="Lee H.H."/>
            <person name="Joseph M."/>
            <person name="Jose S."/>
            <person name="Schuster R.K."/>
            <person name="Tang Y."/>
            <person name="Sivakumar S."/>
            <person name="Chen J.H."/>
            <person name="Teng J.L."/>
            <person name="Lau S.K."/>
            <person name="Wernery U."/>
            <person name="Woo P.C."/>
        </authorList>
    </citation>
    <scope>NUCLEOTIDE SEQUENCE [LARGE SCALE GENOMIC DNA]</scope>
    <source>
        <strain evidence="6 7">KCTC 22643</strain>
    </source>
</reference>
<dbReference type="InterPro" id="IPR005814">
    <property type="entry name" value="Aminotrans_3"/>
</dbReference>
<keyword evidence="4 5" id="KW-0663">Pyridoxal phosphate</keyword>
<dbReference type="InterPro" id="IPR015422">
    <property type="entry name" value="PyrdxlP-dep_Trfase_small"/>
</dbReference>
<keyword evidence="6" id="KW-0808">Transferase</keyword>
<dbReference type="InterPro" id="IPR015421">
    <property type="entry name" value="PyrdxlP-dep_Trfase_major"/>
</dbReference>
<proteinExistence type="inferred from homology"/>
<dbReference type="Proteomes" id="UP000244948">
    <property type="component" value="Unassembled WGS sequence"/>
</dbReference>